<dbReference type="InterPro" id="IPR006076">
    <property type="entry name" value="FAD-dep_OxRdtase"/>
</dbReference>
<dbReference type="SUPFAM" id="SSF51905">
    <property type="entry name" value="FAD/NAD(P)-binding domain"/>
    <property type="match status" value="1"/>
</dbReference>
<dbReference type="Gene3D" id="3.50.50.60">
    <property type="entry name" value="FAD/NAD(P)-binding domain"/>
    <property type="match status" value="1"/>
</dbReference>
<dbReference type="OMA" id="HMPRANI"/>
<dbReference type="AlphaFoldDB" id="A0A284R8Y2"/>
<dbReference type="OrthoDB" id="429143at2759"/>
<dbReference type="Pfam" id="PF01266">
    <property type="entry name" value="DAO"/>
    <property type="match status" value="1"/>
</dbReference>
<keyword evidence="3" id="KW-1185">Reference proteome</keyword>
<feature type="domain" description="FAD dependent oxidoreductase" evidence="1">
    <location>
        <begin position="3"/>
        <end position="213"/>
    </location>
</feature>
<reference evidence="3" key="1">
    <citation type="journal article" date="2017" name="Nat. Ecol. Evol.">
        <title>Genome expansion and lineage-specific genetic innovations in the forest pathogenic fungi Armillaria.</title>
        <authorList>
            <person name="Sipos G."/>
            <person name="Prasanna A.N."/>
            <person name="Walter M.C."/>
            <person name="O'Connor E."/>
            <person name="Balint B."/>
            <person name="Krizsan K."/>
            <person name="Kiss B."/>
            <person name="Hess J."/>
            <person name="Varga T."/>
            <person name="Slot J."/>
            <person name="Riley R."/>
            <person name="Boka B."/>
            <person name="Rigling D."/>
            <person name="Barry K."/>
            <person name="Lee J."/>
            <person name="Mihaltcheva S."/>
            <person name="LaButti K."/>
            <person name="Lipzen A."/>
            <person name="Waldron R."/>
            <person name="Moloney N.M."/>
            <person name="Sperisen C."/>
            <person name="Kredics L."/>
            <person name="Vagvoelgyi C."/>
            <person name="Patrignani A."/>
            <person name="Fitzpatrick D."/>
            <person name="Nagy I."/>
            <person name="Doyle S."/>
            <person name="Anderson J.B."/>
            <person name="Grigoriev I.V."/>
            <person name="Gueldener U."/>
            <person name="Muensterkoetter M."/>
            <person name="Nagy L.G."/>
        </authorList>
    </citation>
    <scope>NUCLEOTIDE SEQUENCE [LARGE SCALE GENOMIC DNA]</scope>
    <source>
        <strain evidence="3">C18/9</strain>
    </source>
</reference>
<name>A0A284R8Y2_ARMOS</name>
<sequence length="228" mass="25183">MSGTAFARTLVDMDGSLEVVMSKARDACSWATAQNGGHITPPLYHDQLDLKKKHDAEAAKQIIHSHLDELISVAEEQGLTEEDQCRKVDTYDVFFDIGDVFERAKEKLGHYLEKLQSEKGGWGTMDRPAGMQLADGVCGAISTTGGAVHPYRLVTGILSRLLKTYSSFRLYTHTPCLSIHDNIVHAPRSDIHAKHIVHATNGWMSHLLGKRSFSRIRQSIGLPHQAAA</sequence>
<dbReference type="EMBL" id="FUEG01000006">
    <property type="protein sequence ID" value="SJL05198.1"/>
    <property type="molecule type" value="Genomic_DNA"/>
</dbReference>
<dbReference type="Proteomes" id="UP000219338">
    <property type="component" value="Unassembled WGS sequence"/>
</dbReference>
<organism evidence="2 3">
    <name type="scientific">Armillaria ostoyae</name>
    <name type="common">Armillaria root rot fungus</name>
    <dbReference type="NCBI Taxonomy" id="47428"/>
    <lineage>
        <taxon>Eukaryota</taxon>
        <taxon>Fungi</taxon>
        <taxon>Dikarya</taxon>
        <taxon>Basidiomycota</taxon>
        <taxon>Agaricomycotina</taxon>
        <taxon>Agaricomycetes</taxon>
        <taxon>Agaricomycetidae</taxon>
        <taxon>Agaricales</taxon>
        <taxon>Marasmiineae</taxon>
        <taxon>Physalacriaceae</taxon>
        <taxon>Armillaria</taxon>
    </lineage>
</organism>
<evidence type="ECO:0000313" key="3">
    <source>
        <dbReference type="Proteomes" id="UP000219338"/>
    </source>
</evidence>
<evidence type="ECO:0000313" key="2">
    <source>
        <dbReference type="EMBL" id="SJL05198.1"/>
    </source>
</evidence>
<dbReference type="Gene3D" id="3.30.9.10">
    <property type="entry name" value="D-Amino Acid Oxidase, subunit A, domain 2"/>
    <property type="match status" value="1"/>
</dbReference>
<proteinExistence type="predicted"/>
<dbReference type="InterPro" id="IPR036188">
    <property type="entry name" value="FAD/NAD-bd_sf"/>
</dbReference>
<gene>
    <name evidence="2" type="ORF">ARMOST_08564</name>
</gene>
<protein>
    <recommendedName>
        <fullName evidence="1">FAD dependent oxidoreductase domain-containing protein</fullName>
    </recommendedName>
</protein>
<dbReference type="STRING" id="47428.A0A284R8Y2"/>
<accession>A0A284R8Y2</accession>
<evidence type="ECO:0000259" key="1">
    <source>
        <dbReference type="Pfam" id="PF01266"/>
    </source>
</evidence>